<feature type="binding site" evidence="5">
    <location>
        <position position="113"/>
    </location>
    <ligand>
        <name>substrate</name>
    </ligand>
</feature>
<dbReference type="Gene3D" id="3.20.20.100">
    <property type="entry name" value="NADP-dependent oxidoreductase domain"/>
    <property type="match status" value="1"/>
</dbReference>
<dbReference type="AlphaFoldDB" id="A0A7R9MGU8"/>
<evidence type="ECO:0000256" key="5">
    <source>
        <dbReference type="PIRSR" id="PIRSR000097-2"/>
    </source>
</evidence>
<evidence type="ECO:0000256" key="4">
    <source>
        <dbReference type="PIRSR" id="PIRSR000097-1"/>
    </source>
</evidence>
<sequence>ERVPNIRLTDGMRIPIIGLGTYNIREQNVMDQVIEDAIDVGYRHIDTAYEYNNENLIGKSLRKLMDRQKIERNDIFVTSKVWNTFHRRRKVVEGMRLSLKNLGLDYLDLALVHWPMAYKEGTENHPKHANGSSFDMNITVVETWRGMEDAYKLGLVKSIGVSNFNSEQLTRVLKETHIKPVVNQIECNPYITQEKLVNFCKNRGIDVVAYSPIGRGDNELLTEPMLMEMANKYKKSVAQVIMRWLLQRGIAVIPKTTRKERLIENKCLFDFKLTKQEMRRIFRLNKNKRIIALSEAVNNREYPFLIPF</sequence>
<keyword evidence="9" id="KW-1185">Reference proteome</keyword>
<proteinExistence type="inferred from homology"/>
<evidence type="ECO:0000256" key="1">
    <source>
        <dbReference type="ARBA" id="ARBA00007905"/>
    </source>
</evidence>
<dbReference type="PROSITE" id="PS00062">
    <property type="entry name" value="ALDOKETO_REDUCTASE_2"/>
    <property type="match status" value="1"/>
</dbReference>
<dbReference type="InterPro" id="IPR036812">
    <property type="entry name" value="NAD(P)_OxRdtase_dom_sf"/>
</dbReference>
<dbReference type="FunFam" id="3.20.20.100:FF:000006">
    <property type="entry name" value="Aldo-keto reductase family 1 member A1"/>
    <property type="match status" value="1"/>
</dbReference>
<dbReference type="InterPro" id="IPR020471">
    <property type="entry name" value="AKR"/>
</dbReference>
<evidence type="ECO:0000313" key="8">
    <source>
        <dbReference type="EMBL" id="CAD7658953.1"/>
    </source>
</evidence>
<dbReference type="PANTHER" id="PTHR43827">
    <property type="entry name" value="2,5-DIKETO-D-GLUCONIC ACID REDUCTASE"/>
    <property type="match status" value="1"/>
</dbReference>
<organism evidence="8">
    <name type="scientific">Oppiella nova</name>
    <dbReference type="NCBI Taxonomy" id="334625"/>
    <lineage>
        <taxon>Eukaryota</taxon>
        <taxon>Metazoa</taxon>
        <taxon>Ecdysozoa</taxon>
        <taxon>Arthropoda</taxon>
        <taxon>Chelicerata</taxon>
        <taxon>Arachnida</taxon>
        <taxon>Acari</taxon>
        <taxon>Acariformes</taxon>
        <taxon>Sarcoptiformes</taxon>
        <taxon>Oribatida</taxon>
        <taxon>Brachypylina</taxon>
        <taxon>Oppioidea</taxon>
        <taxon>Oppiidae</taxon>
        <taxon>Oppiella</taxon>
    </lineage>
</organism>
<dbReference type="PIRSF" id="PIRSF000097">
    <property type="entry name" value="AKR"/>
    <property type="match status" value="1"/>
</dbReference>
<accession>A0A7R9MGU8</accession>
<dbReference type="PRINTS" id="PR00069">
    <property type="entry name" value="ALDKETRDTASE"/>
</dbReference>
<evidence type="ECO:0000256" key="6">
    <source>
        <dbReference type="PIRSR" id="PIRSR000097-3"/>
    </source>
</evidence>
<dbReference type="PANTHER" id="PTHR43827:SF14">
    <property type="entry name" value="NADP-DEPENDENT OXIDOREDUCTASE DOMAIN-CONTAINING PROTEIN"/>
    <property type="match status" value="1"/>
</dbReference>
<dbReference type="InterPro" id="IPR018170">
    <property type="entry name" value="Aldo/ket_reductase_CS"/>
</dbReference>
<gene>
    <name evidence="8" type="ORF">ONB1V03_LOCUS15573</name>
</gene>
<reference evidence="8" key="1">
    <citation type="submission" date="2020-11" db="EMBL/GenBank/DDBJ databases">
        <authorList>
            <person name="Tran Van P."/>
        </authorList>
    </citation>
    <scope>NUCLEOTIDE SEQUENCE</scope>
</reference>
<evidence type="ECO:0000259" key="7">
    <source>
        <dbReference type="Pfam" id="PF00248"/>
    </source>
</evidence>
<evidence type="ECO:0000256" key="2">
    <source>
        <dbReference type="ARBA" id="ARBA00022857"/>
    </source>
</evidence>
<dbReference type="PROSITE" id="PS00798">
    <property type="entry name" value="ALDOKETO_REDUCTASE_1"/>
    <property type="match status" value="1"/>
</dbReference>
<dbReference type="OrthoDB" id="416253at2759"/>
<keyword evidence="3" id="KW-0560">Oxidoreductase</keyword>
<evidence type="ECO:0000313" key="9">
    <source>
        <dbReference type="Proteomes" id="UP000728032"/>
    </source>
</evidence>
<dbReference type="Pfam" id="PF00248">
    <property type="entry name" value="Aldo_ket_red"/>
    <property type="match status" value="1"/>
</dbReference>
<feature type="non-terminal residue" evidence="8">
    <location>
        <position position="1"/>
    </location>
</feature>
<comment type="similarity">
    <text evidence="1">Belongs to the aldo/keto reductase family.</text>
</comment>
<dbReference type="SUPFAM" id="SSF51430">
    <property type="entry name" value="NAD(P)-linked oxidoreductase"/>
    <property type="match status" value="1"/>
</dbReference>
<evidence type="ECO:0000256" key="3">
    <source>
        <dbReference type="ARBA" id="ARBA00023002"/>
    </source>
</evidence>
<keyword evidence="2" id="KW-0521">NADP</keyword>
<feature type="active site" description="Proton donor" evidence="4">
    <location>
        <position position="51"/>
    </location>
</feature>
<dbReference type="Proteomes" id="UP000728032">
    <property type="component" value="Unassembled WGS sequence"/>
</dbReference>
<protein>
    <recommendedName>
        <fullName evidence="7">NADP-dependent oxidoreductase domain-containing protein</fullName>
    </recommendedName>
</protein>
<name>A0A7R9MGU8_9ACAR</name>
<dbReference type="EMBL" id="OC931020">
    <property type="protein sequence ID" value="CAD7658953.1"/>
    <property type="molecule type" value="Genomic_DNA"/>
</dbReference>
<dbReference type="InterPro" id="IPR023210">
    <property type="entry name" value="NADP_OxRdtase_dom"/>
</dbReference>
<feature type="site" description="Lowers pKa of active site Tyr" evidence="6">
    <location>
        <position position="80"/>
    </location>
</feature>
<feature type="domain" description="NADP-dependent oxidoreductase" evidence="7">
    <location>
        <begin position="17"/>
        <end position="284"/>
    </location>
</feature>
<dbReference type="EMBL" id="CAJPVJ010016195">
    <property type="protein sequence ID" value="CAG2176139.1"/>
    <property type="molecule type" value="Genomic_DNA"/>
</dbReference>
<dbReference type="GO" id="GO:0016491">
    <property type="term" value="F:oxidoreductase activity"/>
    <property type="evidence" value="ECO:0007669"/>
    <property type="project" value="UniProtKB-KW"/>
</dbReference>